<dbReference type="STRING" id="53376.BST25_10530"/>
<protein>
    <submittedName>
        <fullName evidence="1">Uncharacterized protein</fullName>
    </submittedName>
</protein>
<reference evidence="1 2" key="1">
    <citation type="submission" date="2017-02" db="EMBL/GenBank/DDBJ databases">
        <title>The new phylogeny of genus Mycobacterium.</title>
        <authorList>
            <person name="Tortoli E."/>
            <person name="Trovato A."/>
            <person name="Cirillo D.M."/>
        </authorList>
    </citation>
    <scope>NUCLEOTIDE SEQUENCE [LARGE SCALE GENOMIC DNA]</scope>
    <source>
        <strain evidence="1 2">DSM 44471</strain>
    </source>
</reference>
<dbReference type="SMART" id="SM00507">
    <property type="entry name" value="HNHc"/>
    <property type="match status" value="1"/>
</dbReference>
<keyword evidence="2" id="KW-1185">Reference proteome</keyword>
<dbReference type="AlphaFoldDB" id="A0A1X0DPE8"/>
<accession>A0A1X0DPE8</accession>
<evidence type="ECO:0000313" key="1">
    <source>
        <dbReference type="EMBL" id="ORA74225.1"/>
    </source>
</evidence>
<proteinExistence type="predicted"/>
<sequence>MFEKLDDAAIVTTITDSARAENRACAHRLAAIAELYERRQIPVEDGQGRELWRIDPWESVAAEVAAAQGITAAAAGAQLHNAICLHERLPKVAALFATGTINYRTVSMIVARTLLALEPDIMAAIDAELAEALLTWGPLSLHKTEQAIDALVERHDPAARRRTESVVRSRYVDVEQRGGIASLSGEVYSTDATLLDRRLTALAHTVCDDDPRTVDQRRADALGALAAGHTTLTCACGGSDCPAGQTPTAASVVVHVVAEAAALDAASADLHGERPGDGGPEIVRDPERLAELIREATGPGPSDRPGRPPTRPVPNPALVLGGPVIPAQVLADLAARGAVDLRPLIHPGDSPPEPRYRPSAALADFIRCRDMTCRFPGCDRPADVSDIDHTIPYGRGGPTHASNLKCLCRKHHLLKTFWPGPGGWRDEQLPDGTVIWTSPSGHTYRTVPGSRLLVPALSLPTAVLPPQRGAGVGHAERGAMMPKRRRPRATDRLHRIMAERNRNQRHQPIGRVNPAGTRMSSGLRS</sequence>
<dbReference type="InterPro" id="IPR003615">
    <property type="entry name" value="HNH_nuc"/>
</dbReference>
<dbReference type="EMBL" id="MVHR01000012">
    <property type="protein sequence ID" value="ORA74225.1"/>
    <property type="molecule type" value="Genomic_DNA"/>
</dbReference>
<dbReference type="RefSeq" id="WP_083073955.1">
    <property type="nucleotide sequence ID" value="NZ_AP022615.1"/>
</dbReference>
<dbReference type="Gene3D" id="1.10.30.50">
    <property type="match status" value="1"/>
</dbReference>
<name>A0A1X0DPE8_MYCHE</name>
<evidence type="ECO:0000313" key="2">
    <source>
        <dbReference type="Proteomes" id="UP000192566"/>
    </source>
</evidence>
<dbReference type="OrthoDB" id="4775237at2"/>
<dbReference type="Proteomes" id="UP000192566">
    <property type="component" value="Unassembled WGS sequence"/>
</dbReference>
<organism evidence="1 2">
    <name type="scientific">Mycobacterium heidelbergense</name>
    <dbReference type="NCBI Taxonomy" id="53376"/>
    <lineage>
        <taxon>Bacteria</taxon>
        <taxon>Bacillati</taxon>
        <taxon>Actinomycetota</taxon>
        <taxon>Actinomycetes</taxon>
        <taxon>Mycobacteriales</taxon>
        <taxon>Mycobacteriaceae</taxon>
        <taxon>Mycobacterium</taxon>
        <taxon>Mycobacterium simiae complex</taxon>
    </lineage>
</organism>
<dbReference type="Pfam" id="PF02720">
    <property type="entry name" value="DUF222"/>
    <property type="match status" value="2"/>
</dbReference>
<comment type="caution">
    <text evidence="1">The sequence shown here is derived from an EMBL/GenBank/DDBJ whole genome shotgun (WGS) entry which is preliminary data.</text>
</comment>
<dbReference type="CDD" id="cd00085">
    <property type="entry name" value="HNHc"/>
    <property type="match status" value="1"/>
</dbReference>
<gene>
    <name evidence="1" type="ORF">BST25_10530</name>
</gene>
<dbReference type="InterPro" id="IPR003870">
    <property type="entry name" value="DUF222"/>
</dbReference>